<dbReference type="Proteomes" id="UP000001038">
    <property type="component" value="Chromosome 20"/>
</dbReference>
<dbReference type="InterPro" id="IPR052201">
    <property type="entry name" value="LRR-containing_regulator"/>
</dbReference>
<dbReference type="PANTHER" id="PTHR24111">
    <property type="entry name" value="LEUCINE-RICH REPEAT-CONTAINING PROTEIN 34"/>
    <property type="match status" value="1"/>
</dbReference>
<dbReference type="PANTHER" id="PTHR24111:SF4">
    <property type="entry name" value="LEUCINE-RICH REPEAT-CONTAINING PROTEIN 34"/>
    <property type="match status" value="1"/>
</dbReference>
<dbReference type="AlphaFoldDB" id="H2LBY5"/>
<dbReference type="Gene3D" id="3.80.10.10">
    <property type="entry name" value="Ribonuclease Inhibitor"/>
    <property type="match status" value="2"/>
</dbReference>
<dbReference type="InterPro" id="IPR001611">
    <property type="entry name" value="Leu-rich_rpt"/>
</dbReference>
<protein>
    <submittedName>
        <fullName evidence="2">Leucine rich repeat containing 34</fullName>
    </submittedName>
</protein>
<keyword evidence="3" id="KW-1185">Reference proteome</keyword>
<reference evidence="2 3" key="1">
    <citation type="journal article" date="2007" name="Nature">
        <title>The medaka draft genome and insights into vertebrate genome evolution.</title>
        <authorList>
            <person name="Kasahara M."/>
            <person name="Naruse K."/>
            <person name="Sasaki S."/>
            <person name="Nakatani Y."/>
            <person name="Qu W."/>
            <person name="Ahsan B."/>
            <person name="Yamada T."/>
            <person name="Nagayasu Y."/>
            <person name="Doi K."/>
            <person name="Kasai Y."/>
            <person name="Jindo T."/>
            <person name="Kobayashi D."/>
            <person name="Shimada A."/>
            <person name="Toyoda A."/>
            <person name="Kuroki Y."/>
            <person name="Fujiyama A."/>
            <person name="Sasaki T."/>
            <person name="Shimizu A."/>
            <person name="Asakawa S."/>
            <person name="Shimizu N."/>
            <person name="Hashimoto S."/>
            <person name="Yang J."/>
            <person name="Lee Y."/>
            <person name="Matsushima K."/>
            <person name="Sugano S."/>
            <person name="Sakaizumi M."/>
            <person name="Narita T."/>
            <person name="Ohishi K."/>
            <person name="Haga S."/>
            <person name="Ohta F."/>
            <person name="Nomoto H."/>
            <person name="Nogata K."/>
            <person name="Morishita T."/>
            <person name="Endo T."/>
            <person name="Shin-I T."/>
            <person name="Takeda H."/>
            <person name="Morishita S."/>
            <person name="Kohara Y."/>
        </authorList>
    </citation>
    <scope>NUCLEOTIDE SEQUENCE [LARGE SCALE GENOMIC DNA]</scope>
    <source>
        <strain evidence="2 3">Hd-rR</strain>
    </source>
</reference>
<dbReference type="Pfam" id="PF13516">
    <property type="entry name" value="LRR_6"/>
    <property type="match status" value="8"/>
</dbReference>
<gene>
    <name evidence="2" type="primary">lrrc34</name>
</gene>
<evidence type="ECO:0000313" key="3">
    <source>
        <dbReference type="Proteomes" id="UP000001038"/>
    </source>
</evidence>
<dbReference type="InParanoid" id="H2LBY5"/>
<name>H2LBY5_ORYLA</name>
<organism evidence="2 3">
    <name type="scientific">Oryzias latipes</name>
    <name type="common">Japanese rice fish</name>
    <name type="synonym">Japanese killifish</name>
    <dbReference type="NCBI Taxonomy" id="8090"/>
    <lineage>
        <taxon>Eukaryota</taxon>
        <taxon>Metazoa</taxon>
        <taxon>Chordata</taxon>
        <taxon>Craniata</taxon>
        <taxon>Vertebrata</taxon>
        <taxon>Euteleostomi</taxon>
        <taxon>Actinopterygii</taxon>
        <taxon>Neopterygii</taxon>
        <taxon>Teleostei</taxon>
        <taxon>Neoteleostei</taxon>
        <taxon>Acanthomorphata</taxon>
        <taxon>Ovalentaria</taxon>
        <taxon>Atherinomorphae</taxon>
        <taxon>Beloniformes</taxon>
        <taxon>Adrianichthyidae</taxon>
        <taxon>Oryziinae</taxon>
        <taxon>Oryzias</taxon>
    </lineage>
</organism>
<dbReference type="SMART" id="SM00368">
    <property type="entry name" value="LRR_RI"/>
    <property type="match status" value="9"/>
</dbReference>
<dbReference type="FunCoup" id="H2LBY5">
    <property type="interactions" value="527"/>
</dbReference>
<dbReference type="Ensembl" id="ENSORLT00000003417.2">
    <property type="protein sequence ID" value="ENSORLP00000003416.2"/>
    <property type="gene ID" value="ENSORLG00000002741.2"/>
</dbReference>
<accession>H2LBY5</accession>
<dbReference type="GeneTree" id="ENSGT00940000156456"/>
<reference evidence="2" key="3">
    <citation type="submission" date="2025-09" db="UniProtKB">
        <authorList>
            <consortium name="Ensembl"/>
        </authorList>
    </citation>
    <scope>IDENTIFICATION</scope>
    <source>
        <strain evidence="2">Hd-rR</strain>
    </source>
</reference>
<dbReference type="STRING" id="8090.ENSORLP00000003416"/>
<dbReference type="eggNOG" id="KOG4308">
    <property type="taxonomic scope" value="Eukaryota"/>
</dbReference>
<sequence>MALCRCSTTEAENSLLCFFDFFFCPCGPAVPHRCHSNRNMAADTTVNKTFAAFYQEFCVQLKININKDVLEILDKTFKSGSVCLSRTFTLDLPGNGGRRAQRLEDEDVLVLSKCLQNDGRVTGLDVSYNNISDGGAKHLADALQLSSSALKFLDLKFNNIQADGAEFLANSLKSNSSLLSLSLSGNRFGDRGGVSMSRMLQVNSTLQMLQLSDCNLADRSVAALGAALNRNTALQALDISRPLLFSRQEEWAVHFSQMLTVNCSLLELHLGRMGLTDSGMETLAEGLTRNRSLRYLDLRCNRVTRDGAHHLAEVLKQSKTLEIIDLSSNRIEDEGAVHLSEAMATHGCSLKELSVCRNCIRTEGLLSLAQAVKHNQSLTHIYVWGNRLDEPVCQVFSELISSGRLLPEHTDVSPYQVDGRLFLAQVFQGLRKQICCIDRDHKRT</sequence>
<reference evidence="2" key="2">
    <citation type="submission" date="2025-08" db="UniProtKB">
        <authorList>
            <consortium name="Ensembl"/>
        </authorList>
    </citation>
    <scope>IDENTIFICATION</scope>
    <source>
        <strain evidence="2">Hd-rR</strain>
    </source>
</reference>
<dbReference type="SUPFAM" id="SSF52047">
    <property type="entry name" value="RNI-like"/>
    <property type="match status" value="1"/>
</dbReference>
<proteinExistence type="predicted"/>
<dbReference type="Bgee" id="ENSORLG00000002741">
    <property type="expression patterns" value="Expressed in testis and 7 other cell types or tissues"/>
</dbReference>
<evidence type="ECO:0000256" key="1">
    <source>
        <dbReference type="ARBA" id="ARBA00022737"/>
    </source>
</evidence>
<evidence type="ECO:0000313" key="2">
    <source>
        <dbReference type="Ensembl" id="ENSORLP00000003416.2"/>
    </source>
</evidence>
<keyword evidence="1" id="KW-0677">Repeat</keyword>
<dbReference type="InterPro" id="IPR032675">
    <property type="entry name" value="LRR_dom_sf"/>
</dbReference>